<evidence type="ECO:0000259" key="14">
    <source>
        <dbReference type="Pfam" id="PF12806"/>
    </source>
</evidence>
<dbReference type="GO" id="GO:0050660">
    <property type="term" value="F:flavin adenine dinucleotide binding"/>
    <property type="evidence" value="ECO:0007669"/>
    <property type="project" value="InterPro"/>
</dbReference>
<dbReference type="InterPro" id="IPR025878">
    <property type="entry name" value="Acyl-CoA_dh-like_C_dom"/>
</dbReference>
<dbReference type="SUPFAM" id="SSF47203">
    <property type="entry name" value="Acyl-CoA dehydrogenase C-terminal domain-like"/>
    <property type="match status" value="1"/>
</dbReference>
<dbReference type="Pfam" id="PF02770">
    <property type="entry name" value="Acyl-CoA_dh_M"/>
    <property type="match status" value="1"/>
</dbReference>
<evidence type="ECO:0000259" key="11">
    <source>
        <dbReference type="Pfam" id="PF00441"/>
    </source>
</evidence>
<dbReference type="PANTHER" id="PTHR42803">
    <property type="entry name" value="ACYL-COA DEHYDROGENASE"/>
    <property type="match status" value="1"/>
</dbReference>
<evidence type="ECO:0000256" key="3">
    <source>
        <dbReference type="ARBA" id="ARBA00022630"/>
    </source>
</evidence>
<evidence type="ECO:0000256" key="4">
    <source>
        <dbReference type="ARBA" id="ARBA00022827"/>
    </source>
</evidence>
<dbReference type="InterPro" id="IPR006091">
    <property type="entry name" value="Acyl-CoA_Oxase/DH_mid-dom"/>
</dbReference>
<reference evidence="15 16" key="1">
    <citation type="submission" date="2019-07" db="EMBL/GenBank/DDBJ databases">
        <title>Ln-dependent methylotrophs.</title>
        <authorList>
            <person name="Tani A."/>
        </authorList>
    </citation>
    <scope>NUCLEOTIDE SEQUENCE [LARGE SCALE GENOMIC DNA]</scope>
    <source>
        <strain evidence="15 16">SM12</strain>
    </source>
</reference>
<evidence type="ECO:0000259" key="13">
    <source>
        <dbReference type="Pfam" id="PF02771"/>
    </source>
</evidence>
<evidence type="ECO:0000256" key="6">
    <source>
        <dbReference type="ARBA" id="ARBA00051388"/>
    </source>
</evidence>
<dbReference type="PANTHER" id="PTHR42803:SF1">
    <property type="entry name" value="BROAD-SPECIFICITY LINEAR ACYL-COA DEHYDROGENASE FADE5"/>
    <property type="match status" value="1"/>
</dbReference>
<dbReference type="Pfam" id="PF12806">
    <property type="entry name" value="Acyl-CoA_dh_C"/>
    <property type="match status" value="1"/>
</dbReference>
<evidence type="ECO:0000256" key="5">
    <source>
        <dbReference type="ARBA" id="ARBA00023002"/>
    </source>
</evidence>
<dbReference type="InterPro" id="IPR013786">
    <property type="entry name" value="AcylCoA_DH/ox_N"/>
</dbReference>
<evidence type="ECO:0000256" key="8">
    <source>
        <dbReference type="ARBA" id="ARBA00066694"/>
    </source>
</evidence>
<comment type="caution">
    <text evidence="15">The sequence shown here is derived from an EMBL/GenBank/DDBJ whole genome shotgun (WGS) entry which is preliminary data.</text>
</comment>
<dbReference type="Gene3D" id="1.10.540.10">
    <property type="entry name" value="Acyl-CoA dehydrogenase/oxidase, N-terminal domain"/>
    <property type="match status" value="1"/>
</dbReference>
<dbReference type="RefSeq" id="WP_143124915.1">
    <property type="nucleotide sequence ID" value="NZ_VJMG01000021.1"/>
</dbReference>
<dbReference type="InterPro" id="IPR009100">
    <property type="entry name" value="AcylCoA_DH/oxidase_NM_dom_sf"/>
</dbReference>
<keyword evidence="5 10" id="KW-0560">Oxidoreductase</keyword>
<dbReference type="FunFam" id="2.40.110.10:FF:000031">
    <property type="entry name" value="Acyl-CoA dehydrogenase, putative"/>
    <property type="match status" value="1"/>
</dbReference>
<dbReference type="InterPro" id="IPR006089">
    <property type="entry name" value="Acyl-CoA_DH_CS"/>
</dbReference>
<keyword evidence="16" id="KW-1185">Reference proteome</keyword>
<dbReference type="PROSITE" id="PS00073">
    <property type="entry name" value="ACYL_COA_DH_2"/>
    <property type="match status" value="1"/>
</dbReference>
<sequence length="600" mass="63166">MYKAPVEEIAFTLRHVAGLSAALANGRLGDLSEDLVDAILSEAGRFAGEEVAPLSPIGDTQGARLVEGKVISPDGWVDLYKAWCAGGWNGLTGPEEFGGQGLPHMLNVATLEMWNSASIGFTLGPTLTIGAIEALMAHGSRSLQERYVEKLVSGEWTGTMNLTEPQAGSDVGALKTRAERRADGTYRIFGQKIYITWGDHDAADNIIHLVLARLPDAPAGTRGISLFLVPKFLVNEDGSLGPRNDLFCHSLEHKLGIHGSPTCTMIYGDGRFGEEPGAIGWLVGEENKGLACMFTMMNNARLAVGMQGVATAEAATQKAIAYARERTQGRAPAWGGAASSAQAASGMSPIIEHPDVARMLVTMKALTQGARAICYACAHAIDLSHRADGEEARHFQERAALLTPIAKAFATDVGVDVASLGIQVHGGMGFIEETGAARLLRDARIAPIYEGTNGIQAIDLVVRKLPLSTGAQVRGFIAELRQVAEAVAASNRDGFGETASRLSASLDDLEAATDWLLTRQAEGALAEALSGATPYLRLFGLALTGAYLAKGALADAAHGAEQRIALCRFAAENLIAETAALKDRVIHGAASLAAARVLLA</sequence>
<dbReference type="InterPro" id="IPR052166">
    <property type="entry name" value="Diverse_Acyl-CoA_DH"/>
</dbReference>
<dbReference type="GO" id="GO:0003995">
    <property type="term" value="F:acyl-CoA dehydrogenase activity"/>
    <property type="evidence" value="ECO:0007669"/>
    <property type="project" value="InterPro"/>
</dbReference>
<evidence type="ECO:0000256" key="9">
    <source>
        <dbReference type="ARBA" id="ARBA00069043"/>
    </source>
</evidence>
<dbReference type="AlphaFoldDB" id="A0A549TBR9"/>
<dbReference type="InterPro" id="IPR009075">
    <property type="entry name" value="AcylCo_DH/oxidase_C"/>
</dbReference>
<keyword evidence="3 10" id="KW-0285">Flavoprotein</keyword>
<name>A0A549TBR9_9HYPH</name>
<dbReference type="Gene3D" id="1.20.140.10">
    <property type="entry name" value="Butyryl-CoA Dehydrogenase, subunit A, domain 3"/>
    <property type="match status" value="1"/>
</dbReference>
<feature type="domain" description="Acyl-CoA oxidase/dehydrogenase middle" evidence="12">
    <location>
        <begin position="160"/>
        <end position="266"/>
    </location>
</feature>
<dbReference type="Proteomes" id="UP000316801">
    <property type="component" value="Unassembled WGS sequence"/>
</dbReference>
<accession>A0A549TBR9</accession>
<keyword evidence="4 10" id="KW-0274">FAD</keyword>
<dbReference type="Gene3D" id="2.40.110.10">
    <property type="entry name" value="Butyryl-CoA Dehydrogenase, subunit A, domain 2"/>
    <property type="match status" value="1"/>
</dbReference>
<evidence type="ECO:0000313" key="15">
    <source>
        <dbReference type="EMBL" id="TRL39336.1"/>
    </source>
</evidence>
<comment type="similarity">
    <text evidence="2 10">Belongs to the acyl-CoA dehydrogenase family.</text>
</comment>
<organism evidence="15 16">
    <name type="scientific">Rhizobium straminoryzae</name>
    <dbReference type="NCBI Taxonomy" id="1387186"/>
    <lineage>
        <taxon>Bacteria</taxon>
        <taxon>Pseudomonadati</taxon>
        <taxon>Pseudomonadota</taxon>
        <taxon>Alphaproteobacteria</taxon>
        <taxon>Hyphomicrobiales</taxon>
        <taxon>Rhizobiaceae</taxon>
        <taxon>Rhizobium/Agrobacterium group</taxon>
        <taxon>Rhizobium</taxon>
    </lineage>
</organism>
<feature type="domain" description="Acetyl-CoA dehydrogenase-like C-terminal" evidence="14">
    <location>
        <begin position="477"/>
        <end position="594"/>
    </location>
</feature>
<dbReference type="Pfam" id="PF00441">
    <property type="entry name" value="Acyl-CoA_dh_1"/>
    <property type="match status" value="1"/>
</dbReference>
<dbReference type="InterPro" id="IPR036250">
    <property type="entry name" value="AcylCo_DH-like_C"/>
</dbReference>
<dbReference type="SUPFAM" id="SSF56645">
    <property type="entry name" value="Acyl-CoA dehydrogenase NM domain-like"/>
    <property type="match status" value="1"/>
</dbReference>
<protein>
    <recommendedName>
        <fullName evidence="9">3-methylmercaptopropionyl-CoA dehydrogenase</fullName>
        <ecNumber evidence="8">1.3.99.41</ecNumber>
    </recommendedName>
</protein>
<feature type="domain" description="Acyl-CoA dehydrogenase/oxidase N-terminal" evidence="13">
    <location>
        <begin position="39"/>
        <end position="155"/>
    </location>
</feature>
<evidence type="ECO:0000256" key="10">
    <source>
        <dbReference type="RuleBase" id="RU362125"/>
    </source>
</evidence>
<comment type="catalytic activity">
    <reaction evidence="6">
        <text>3-(methylsulfanyl)propanoyl-CoA + oxidized [electron-transfer flavoprotein] + H(+) = 3-(methylsulfanyl)acryloyl-CoA + reduced [electron-transfer flavoprotein]</text>
        <dbReference type="Rhea" id="RHEA:52612"/>
        <dbReference type="Rhea" id="RHEA-COMP:10685"/>
        <dbReference type="Rhea" id="RHEA-COMP:10686"/>
        <dbReference type="ChEBI" id="CHEBI:15378"/>
        <dbReference type="ChEBI" id="CHEBI:57692"/>
        <dbReference type="ChEBI" id="CHEBI:58307"/>
        <dbReference type="ChEBI" id="CHEBI:82815"/>
        <dbReference type="ChEBI" id="CHEBI:84994"/>
        <dbReference type="EC" id="1.3.99.41"/>
    </reaction>
    <physiologicalReaction direction="left-to-right" evidence="6">
        <dbReference type="Rhea" id="RHEA:52613"/>
    </physiologicalReaction>
</comment>
<evidence type="ECO:0000256" key="7">
    <source>
        <dbReference type="ARBA" id="ARBA00058683"/>
    </source>
</evidence>
<dbReference type="Pfam" id="PF02771">
    <property type="entry name" value="Acyl-CoA_dh_N"/>
    <property type="match status" value="1"/>
</dbReference>
<dbReference type="EC" id="1.3.99.41" evidence="8"/>
<proteinExistence type="inferred from homology"/>
<evidence type="ECO:0000256" key="2">
    <source>
        <dbReference type="ARBA" id="ARBA00009347"/>
    </source>
</evidence>
<feature type="domain" description="Acyl-CoA dehydrogenase/oxidase C-terminal" evidence="11">
    <location>
        <begin position="347"/>
        <end position="459"/>
    </location>
</feature>
<comment type="cofactor">
    <cofactor evidence="1 10">
        <name>FAD</name>
        <dbReference type="ChEBI" id="CHEBI:57692"/>
    </cofactor>
</comment>
<dbReference type="EMBL" id="VJMG01000021">
    <property type="protein sequence ID" value="TRL39336.1"/>
    <property type="molecule type" value="Genomic_DNA"/>
</dbReference>
<evidence type="ECO:0000259" key="12">
    <source>
        <dbReference type="Pfam" id="PF02770"/>
    </source>
</evidence>
<evidence type="ECO:0000256" key="1">
    <source>
        <dbReference type="ARBA" id="ARBA00001974"/>
    </source>
</evidence>
<comment type="function">
    <text evidence="7">Involved in the assimilation of dimethylsulphoniopropionate (DMSP), an important compound in the fixation of carbon in marine phytoplankton, by mediating the conversion of 3-(methylthio)propanoyl-CoA (MMPA-CoA) to 3-(methylthio)acryloyl-CoA (MTA-CoA).</text>
</comment>
<dbReference type="InterPro" id="IPR046373">
    <property type="entry name" value="Acyl-CoA_Oxase/DH_mid-dom_sf"/>
</dbReference>
<dbReference type="InterPro" id="IPR037069">
    <property type="entry name" value="AcylCoA_DH/ox_N_sf"/>
</dbReference>
<evidence type="ECO:0000313" key="16">
    <source>
        <dbReference type="Proteomes" id="UP000316801"/>
    </source>
</evidence>
<gene>
    <name evidence="15" type="ORF">FNA46_09315</name>
</gene>